<dbReference type="PROSITE" id="PS50112">
    <property type="entry name" value="PAS"/>
    <property type="match status" value="4"/>
</dbReference>
<dbReference type="SUPFAM" id="SSF55874">
    <property type="entry name" value="ATPase domain of HSP90 chaperone/DNA topoisomerase II/histidine kinase"/>
    <property type="match status" value="1"/>
</dbReference>
<name>A0A6N8S4Q5_9HYPH</name>
<evidence type="ECO:0000256" key="4">
    <source>
        <dbReference type="ARBA" id="ARBA00022679"/>
    </source>
</evidence>
<feature type="domain" description="PAC" evidence="9">
    <location>
        <begin position="323"/>
        <end position="375"/>
    </location>
</feature>
<dbReference type="SMART" id="SM00091">
    <property type="entry name" value="PAS"/>
    <property type="match status" value="4"/>
</dbReference>
<evidence type="ECO:0000259" key="9">
    <source>
        <dbReference type="PROSITE" id="PS50113"/>
    </source>
</evidence>
<protein>
    <recommendedName>
        <fullName evidence="2">histidine kinase</fullName>
        <ecNumber evidence="2">2.7.13.3</ecNumber>
    </recommendedName>
</protein>
<dbReference type="InterPro" id="IPR004358">
    <property type="entry name" value="Sig_transdc_His_kin-like_C"/>
</dbReference>
<dbReference type="PROSITE" id="PS50113">
    <property type="entry name" value="PAC"/>
    <property type="match status" value="4"/>
</dbReference>
<organism evidence="10 11">
    <name type="scientific">Shinella kummerowiae</name>
    <dbReference type="NCBI Taxonomy" id="417745"/>
    <lineage>
        <taxon>Bacteria</taxon>
        <taxon>Pseudomonadati</taxon>
        <taxon>Pseudomonadota</taxon>
        <taxon>Alphaproteobacteria</taxon>
        <taxon>Hyphomicrobiales</taxon>
        <taxon>Rhizobiaceae</taxon>
        <taxon>Shinella</taxon>
    </lineage>
</organism>
<dbReference type="OrthoDB" id="226486at2"/>
<keyword evidence="6" id="KW-0472">Membrane</keyword>
<feature type="transmembrane region" description="Helical" evidence="6">
    <location>
        <begin position="48"/>
        <end position="68"/>
    </location>
</feature>
<feature type="domain" description="PAS" evidence="8">
    <location>
        <begin position="376"/>
        <end position="452"/>
    </location>
</feature>
<dbReference type="PANTHER" id="PTHR43304">
    <property type="entry name" value="PHYTOCHROME-LIKE PROTEIN CPH1"/>
    <property type="match status" value="1"/>
</dbReference>
<keyword evidence="6" id="KW-1133">Transmembrane helix</keyword>
<evidence type="ECO:0000256" key="5">
    <source>
        <dbReference type="ARBA" id="ARBA00022777"/>
    </source>
</evidence>
<feature type="domain" description="PAC" evidence="9">
    <location>
        <begin position="190"/>
        <end position="242"/>
    </location>
</feature>
<dbReference type="PROSITE" id="PS50109">
    <property type="entry name" value="HIS_KIN"/>
    <property type="match status" value="1"/>
</dbReference>
<evidence type="ECO:0000259" key="7">
    <source>
        <dbReference type="PROSITE" id="PS50109"/>
    </source>
</evidence>
<evidence type="ECO:0000256" key="2">
    <source>
        <dbReference type="ARBA" id="ARBA00012438"/>
    </source>
</evidence>
<sequence length="862" mass="96550">MEATSKGKRTLLAALTGAAGVLLAWLSHEPASLLIAVAAVWMSIGWRAGLAAVAAASLVFAAILHSPAPTLPLPTTLDEGTVRIAVFALSAFGLWLLLQTFRSVNFFDQVHRVSQPTIEDIPGLGWSTYPDGRMRFVNPAALDFIGISTEEMRRIMDEDQHAWWRHFVHPDDIDRSIERWRYSLRTGEPLIDEQRVRRHDGTYRWFRDSAVASRDERGNVTGWYGTTVDIDDQRRAEAALRASEEQLRRLIDTVPALIWCADPNGKPSYVNKTLASWSGLSLDEIKPGIEDGPASIIIDTVHPDDRDVLVEALASAFSTGEPFAHKYRQRRADGVYRWIDGKAEPLRDADDSILQWYGVCLDISEEVEAHQAVQVRERELRVLVDTVPALIWLITPSGIPHYFNKRFVDWSGVELRDEDLAAGEGQSTHIELIHPDDRSRVAAAFQDAFATGQPLHIKGRLRRRDGQYRWVDSRVEPLRDYRGNIIRWYGVSFVIEEEVRAQNALRESQRYLQHLIDTVPVGILLSDPEGEPIYVNKRLMEYHGSEPGQAIRDLVHPDDRDAVAERLAHCHRAGQSFSMRYRQRRSDGVYRWVEGRSEPFRDDEGVIVQWYGVNLDIDDEVRAHESLRLADERLARASRAASLAELSVSIAHQLNQPLQAMVSNANAVQRWLATDPPNLERANRSSESIVRNADAAAQVVSRIRSLFSQDGAQRQALNVETVVKEVCGLMADKLSLNAIKLHLDLDPDLPSIIADRTQIEQVVLNLLRNGIESMQKTDASRKTLKIASRRRGSDMVVIEFHDQGGGIDDVARIFDPFYTTKKEGMGMGLSICHSILETHGGGIWAENAPGGGAIVTVSLPVG</sequence>
<dbReference type="InterPro" id="IPR035965">
    <property type="entry name" value="PAS-like_dom_sf"/>
</dbReference>
<dbReference type="GO" id="GO:0000155">
    <property type="term" value="F:phosphorelay sensor kinase activity"/>
    <property type="evidence" value="ECO:0007669"/>
    <property type="project" value="InterPro"/>
</dbReference>
<dbReference type="InterPro" id="IPR005467">
    <property type="entry name" value="His_kinase_dom"/>
</dbReference>
<dbReference type="InterPro" id="IPR000700">
    <property type="entry name" value="PAS-assoc_C"/>
</dbReference>
<feature type="domain" description="Histidine kinase" evidence="7">
    <location>
        <begin position="649"/>
        <end position="862"/>
    </location>
</feature>
<evidence type="ECO:0000313" key="10">
    <source>
        <dbReference type="EMBL" id="MXN43783.1"/>
    </source>
</evidence>
<dbReference type="Proteomes" id="UP000435802">
    <property type="component" value="Unassembled WGS sequence"/>
</dbReference>
<keyword evidence="11" id="KW-1185">Reference proteome</keyword>
<dbReference type="SUPFAM" id="SSF55785">
    <property type="entry name" value="PYP-like sensor domain (PAS domain)"/>
    <property type="match status" value="4"/>
</dbReference>
<dbReference type="RefSeq" id="WP_160856786.1">
    <property type="nucleotide sequence ID" value="NZ_WUMK01000001.1"/>
</dbReference>
<evidence type="ECO:0000256" key="1">
    <source>
        <dbReference type="ARBA" id="ARBA00000085"/>
    </source>
</evidence>
<comment type="caution">
    <text evidence="10">The sequence shown here is derived from an EMBL/GenBank/DDBJ whole genome shotgun (WGS) entry which is preliminary data.</text>
</comment>
<feature type="domain" description="PAS" evidence="8">
    <location>
        <begin position="131"/>
        <end position="187"/>
    </location>
</feature>
<keyword evidence="5" id="KW-0418">Kinase</keyword>
<dbReference type="AlphaFoldDB" id="A0A6N8S4Q5"/>
<evidence type="ECO:0000256" key="3">
    <source>
        <dbReference type="ARBA" id="ARBA00022553"/>
    </source>
</evidence>
<dbReference type="CDD" id="cd00130">
    <property type="entry name" value="PAS"/>
    <property type="match status" value="4"/>
</dbReference>
<feature type="transmembrane region" description="Helical" evidence="6">
    <location>
        <begin position="80"/>
        <end position="98"/>
    </location>
</feature>
<dbReference type="SUPFAM" id="SSF47384">
    <property type="entry name" value="Homodimeric domain of signal transducing histidine kinase"/>
    <property type="match status" value="1"/>
</dbReference>
<feature type="domain" description="PAC" evidence="9">
    <location>
        <begin position="575"/>
        <end position="629"/>
    </location>
</feature>
<keyword evidence="3" id="KW-0597">Phosphoprotein</keyword>
<dbReference type="InterPro" id="IPR052162">
    <property type="entry name" value="Sensor_kinase/Photoreceptor"/>
</dbReference>
<keyword evidence="4" id="KW-0808">Transferase</keyword>
<dbReference type="Gene3D" id="1.10.287.130">
    <property type="match status" value="1"/>
</dbReference>
<dbReference type="SMART" id="SM00086">
    <property type="entry name" value="PAC"/>
    <property type="match status" value="4"/>
</dbReference>
<dbReference type="Pfam" id="PF02518">
    <property type="entry name" value="HATPase_c"/>
    <property type="match status" value="1"/>
</dbReference>
<dbReference type="InterPro" id="IPR003594">
    <property type="entry name" value="HATPase_dom"/>
</dbReference>
<dbReference type="PRINTS" id="PR00344">
    <property type="entry name" value="BCTRLSENSOR"/>
</dbReference>
<accession>A0A6N8S4Q5</accession>
<evidence type="ECO:0000313" key="11">
    <source>
        <dbReference type="Proteomes" id="UP000435802"/>
    </source>
</evidence>
<dbReference type="EMBL" id="WUMK01000001">
    <property type="protein sequence ID" value="MXN43783.1"/>
    <property type="molecule type" value="Genomic_DNA"/>
</dbReference>
<proteinExistence type="predicted"/>
<dbReference type="NCBIfam" id="TIGR00229">
    <property type="entry name" value="sensory_box"/>
    <property type="match status" value="4"/>
</dbReference>
<dbReference type="PANTHER" id="PTHR43304:SF1">
    <property type="entry name" value="PAC DOMAIN-CONTAINING PROTEIN"/>
    <property type="match status" value="1"/>
</dbReference>
<feature type="domain" description="PAC" evidence="9">
    <location>
        <begin position="455"/>
        <end position="507"/>
    </location>
</feature>
<evidence type="ECO:0000259" key="8">
    <source>
        <dbReference type="PROSITE" id="PS50112"/>
    </source>
</evidence>
<gene>
    <name evidence="10" type="ORF">GR138_01195</name>
</gene>
<dbReference type="Pfam" id="PF08447">
    <property type="entry name" value="PAS_3"/>
    <property type="match status" value="4"/>
</dbReference>
<dbReference type="Gene3D" id="3.30.565.10">
    <property type="entry name" value="Histidine kinase-like ATPase, C-terminal domain"/>
    <property type="match status" value="1"/>
</dbReference>
<dbReference type="InterPro" id="IPR000014">
    <property type="entry name" value="PAS"/>
</dbReference>
<dbReference type="InterPro" id="IPR001610">
    <property type="entry name" value="PAC"/>
</dbReference>
<dbReference type="InterPro" id="IPR036097">
    <property type="entry name" value="HisK_dim/P_sf"/>
</dbReference>
<feature type="domain" description="PAS" evidence="8">
    <location>
        <begin position="508"/>
        <end position="574"/>
    </location>
</feature>
<reference evidence="10 11" key="1">
    <citation type="submission" date="2019-12" db="EMBL/GenBank/DDBJ databases">
        <title>Shinella kummerowiae sp. nov., a symbiotic bacterium isolated from root nodules of the herbal legume Kummerowia stipulacea.</title>
        <authorList>
            <person name="Gao J."/>
        </authorList>
    </citation>
    <scope>NUCLEOTIDE SEQUENCE [LARGE SCALE GENOMIC DNA]</scope>
    <source>
        <strain evidence="10 11">CCBAU 25048</strain>
    </source>
</reference>
<dbReference type="InterPro" id="IPR036890">
    <property type="entry name" value="HATPase_C_sf"/>
</dbReference>
<dbReference type="EC" id="2.7.13.3" evidence="2"/>
<dbReference type="Gene3D" id="3.30.450.20">
    <property type="entry name" value="PAS domain"/>
    <property type="match status" value="4"/>
</dbReference>
<dbReference type="SMART" id="SM00387">
    <property type="entry name" value="HATPase_c"/>
    <property type="match status" value="1"/>
</dbReference>
<comment type="catalytic activity">
    <reaction evidence="1">
        <text>ATP + protein L-histidine = ADP + protein N-phospho-L-histidine.</text>
        <dbReference type="EC" id="2.7.13.3"/>
    </reaction>
</comment>
<feature type="domain" description="PAS" evidence="8">
    <location>
        <begin position="243"/>
        <end position="320"/>
    </location>
</feature>
<dbReference type="InterPro" id="IPR013655">
    <property type="entry name" value="PAS_fold_3"/>
</dbReference>
<evidence type="ECO:0000256" key="6">
    <source>
        <dbReference type="SAM" id="Phobius"/>
    </source>
</evidence>
<keyword evidence="6" id="KW-0812">Transmembrane</keyword>